<evidence type="ECO:0000256" key="1">
    <source>
        <dbReference type="ARBA" id="ARBA00004651"/>
    </source>
</evidence>
<reference evidence="7" key="1">
    <citation type="submission" date="2021-02" db="EMBL/GenBank/DDBJ databases">
        <title>Genomic Encyclopedia of Type Strains, Phase IV (KMG-V): Genome sequencing to study the core and pangenomes of soil and plant-associated prokaryotes.</title>
        <authorList>
            <person name="Whitman W."/>
        </authorList>
    </citation>
    <scope>NUCLEOTIDE SEQUENCE</scope>
    <source>
        <strain evidence="7">USDA 406</strain>
    </source>
</reference>
<dbReference type="PANTHER" id="PTHR30213:SF1">
    <property type="entry name" value="INNER MEMBRANE PROTEIN YHJD"/>
    <property type="match status" value="1"/>
</dbReference>
<dbReference type="Proteomes" id="UP000673383">
    <property type="component" value="Unassembled WGS sequence"/>
</dbReference>
<dbReference type="PANTHER" id="PTHR30213">
    <property type="entry name" value="INNER MEMBRANE PROTEIN YHJD"/>
    <property type="match status" value="1"/>
</dbReference>
<proteinExistence type="predicted"/>
<dbReference type="AlphaFoldDB" id="A0A8I1YH24"/>
<evidence type="ECO:0000256" key="2">
    <source>
        <dbReference type="ARBA" id="ARBA00022475"/>
    </source>
</evidence>
<evidence type="ECO:0000256" key="6">
    <source>
        <dbReference type="SAM" id="Phobius"/>
    </source>
</evidence>
<keyword evidence="3 6" id="KW-0812">Transmembrane</keyword>
<dbReference type="EMBL" id="JAFICZ010000001">
    <property type="protein sequence ID" value="MBP1299552.1"/>
    <property type="molecule type" value="Genomic_DNA"/>
</dbReference>
<keyword evidence="4 6" id="KW-1133">Transmembrane helix</keyword>
<feature type="transmembrane region" description="Helical" evidence="6">
    <location>
        <begin position="86"/>
        <end position="106"/>
    </location>
</feature>
<accession>A0A8I1YH24</accession>
<organism evidence="7 9">
    <name type="scientific">Bradyrhizobium elkanii</name>
    <dbReference type="NCBI Taxonomy" id="29448"/>
    <lineage>
        <taxon>Bacteria</taxon>
        <taxon>Pseudomonadati</taxon>
        <taxon>Pseudomonadota</taxon>
        <taxon>Alphaproteobacteria</taxon>
        <taxon>Hyphomicrobiales</taxon>
        <taxon>Nitrobacteraceae</taxon>
        <taxon>Bradyrhizobium</taxon>
    </lineage>
</organism>
<reference evidence="8 10" key="2">
    <citation type="submission" date="2024-07" db="EMBL/GenBank/DDBJ databases">
        <title>Genomic Encyclopedia of Type Strains, Phase V (KMG-V): Genome sequencing to study the core and pangenomes of soil and plant-associated prokaryotes.</title>
        <authorList>
            <person name="Whitman W."/>
        </authorList>
    </citation>
    <scope>NUCLEOTIDE SEQUENCE [LARGE SCALE GENOMIC DNA]</scope>
    <source>
        <strain evidence="8 10">USDA 415</strain>
    </source>
</reference>
<feature type="transmembrane region" description="Helical" evidence="6">
    <location>
        <begin position="25"/>
        <end position="50"/>
    </location>
</feature>
<name>A0A8I1YH24_BRAEL</name>
<comment type="caution">
    <text evidence="7">The sequence shown here is derived from an EMBL/GenBank/DDBJ whole genome shotgun (WGS) entry which is preliminary data.</text>
</comment>
<dbReference type="EMBL" id="JBGBZA010000002">
    <property type="protein sequence ID" value="MEY9314887.1"/>
    <property type="molecule type" value="Genomic_DNA"/>
</dbReference>
<keyword evidence="10" id="KW-1185">Reference proteome</keyword>
<keyword evidence="5 6" id="KW-0472">Membrane</keyword>
<comment type="subcellular location">
    <subcellularLocation>
        <location evidence="1">Cell membrane</location>
        <topology evidence="1">Multi-pass membrane protein</topology>
    </subcellularLocation>
</comment>
<evidence type="ECO:0000256" key="4">
    <source>
        <dbReference type="ARBA" id="ARBA00022989"/>
    </source>
</evidence>
<dbReference type="InterPro" id="IPR017039">
    <property type="entry name" value="Virul_fac_BrkB"/>
</dbReference>
<keyword evidence="2" id="KW-1003">Cell membrane</keyword>
<gene>
    <name evidence="8" type="ORF">ABIF29_001686</name>
    <name evidence="7" type="ORF">JOH49_009305</name>
</gene>
<dbReference type="GO" id="GO:0005886">
    <property type="term" value="C:plasma membrane"/>
    <property type="evidence" value="ECO:0007669"/>
    <property type="project" value="UniProtKB-SubCell"/>
</dbReference>
<dbReference type="Proteomes" id="UP001565471">
    <property type="component" value="Unassembled WGS sequence"/>
</dbReference>
<protein>
    <submittedName>
        <fullName evidence="7 8">Membrane protein</fullName>
    </submittedName>
</protein>
<evidence type="ECO:0000256" key="3">
    <source>
        <dbReference type="ARBA" id="ARBA00022692"/>
    </source>
</evidence>
<evidence type="ECO:0000313" key="9">
    <source>
        <dbReference type="Proteomes" id="UP000673383"/>
    </source>
</evidence>
<evidence type="ECO:0000313" key="7">
    <source>
        <dbReference type="EMBL" id="MBP1299552.1"/>
    </source>
</evidence>
<evidence type="ECO:0000256" key="5">
    <source>
        <dbReference type="ARBA" id="ARBA00023136"/>
    </source>
</evidence>
<sequence>MWRTVGKEAATSWSSHKDARQSADLAHYSVFSLGPIIVMAIASAGLFFGYDAVTSQVTSSLKDMLGDTGANAIDAMLAGASRPAEGILATVLGVGALLFAAIEFYLHGSAVAVLRILDQENHKEGDRKFSSD</sequence>
<evidence type="ECO:0000313" key="10">
    <source>
        <dbReference type="Proteomes" id="UP001565471"/>
    </source>
</evidence>
<evidence type="ECO:0000313" key="8">
    <source>
        <dbReference type="EMBL" id="MEY9314887.1"/>
    </source>
</evidence>